<feature type="non-terminal residue" evidence="1">
    <location>
        <position position="54"/>
    </location>
</feature>
<proteinExistence type="predicted"/>
<name>A0ABN7XRS9_GIGMA</name>
<protein>
    <submittedName>
        <fullName evidence="1">27704_t:CDS:1</fullName>
    </submittedName>
</protein>
<keyword evidence="2" id="KW-1185">Reference proteome</keyword>
<sequence>IKKLMGDVEVFRNDFKLANAQYETVLKERDLKETDLLSQIEFYRNRIALLESWL</sequence>
<organism evidence="1 2">
    <name type="scientific">Gigaspora margarita</name>
    <dbReference type="NCBI Taxonomy" id="4874"/>
    <lineage>
        <taxon>Eukaryota</taxon>
        <taxon>Fungi</taxon>
        <taxon>Fungi incertae sedis</taxon>
        <taxon>Mucoromycota</taxon>
        <taxon>Glomeromycotina</taxon>
        <taxon>Glomeromycetes</taxon>
        <taxon>Diversisporales</taxon>
        <taxon>Gigasporaceae</taxon>
        <taxon>Gigaspora</taxon>
    </lineage>
</organism>
<dbReference type="Proteomes" id="UP000789901">
    <property type="component" value="Unassembled WGS sequence"/>
</dbReference>
<reference evidence="1 2" key="1">
    <citation type="submission" date="2021-06" db="EMBL/GenBank/DDBJ databases">
        <authorList>
            <person name="Kallberg Y."/>
            <person name="Tangrot J."/>
            <person name="Rosling A."/>
        </authorList>
    </citation>
    <scope>NUCLEOTIDE SEQUENCE [LARGE SCALE GENOMIC DNA]</scope>
    <source>
        <strain evidence="1 2">120-4 pot B 10/14</strain>
    </source>
</reference>
<evidence type="ECO:0000313" key="1">
    <source>
        <dbReference type="EMBL" id="CAG8857498.1"/>
    </source>
</evidence>
<dbReference type="EMBL" id="CAJVQB010171661">
    <property type="protein sequence ID" value="CAG8857498.1"/>
    <property type="molecule type" value="Genomic_DNA"/>
</dbReference>
<accession>A0ABN7XRS9</accession>
<evidence type="ECO:0000313" key="2">
    <source>
        <dbReference type="Proteomes" id="UP000789901"/>
    </source>
</evidence>
<gene>
    <name evidence="1" type="ORF">GMARGA_LOCUS46317</name>
</gene>
<comment type="caution">
    <text evidence="1">The sequence shown here is derived from an EMBL/GenBank/DDBJ whole genome shotgun (WGS) entry which is preliminary data.</text>
</comment>
<feature type="non-terminal residue" evidence="1">
    <location>
        <position position="1"/>
    </location>
</feature>